<accession>A0ABR2U9S9</accession>
<comment type="caution">
    <text evidence="1">The sequence shown here is derived from an EMBL/GenBank/DDBJ whole genome shotgun (WGS) entry which is preliminary data.</text>
</comment>
<evidence type="ECO:0000313" key="2">
    <source>
        <dbReference type="Proteomes" id="UP001396334"/>
    </source>
</evidence>
<name>A0ABR2U9S9_9ROSI</name>
<reference evidence="1 2" key="1">
    <citation type="journal article" date="2024" name="G3 (Bethesda)">
        <title>Genome assembly of Hibiscus sabdariffa L. provides insights into metabolisms of medicinal natural products.</title>
        <authorList>
            <person name="Kim T."/>
        </authorList>
    </citation>
    <scope>NUCLEOTIDE SEQUENCE [LARGE SCALE GENOMIC DNA]</scope>
    <source>
        <strain evidence="1">TK-2024</strain>
        <tissue evidence="1">Old leaves</tissue>
    </source>
</reference>
<sequence>MASPRKNSPVEQVGDDSQHWHANQLWVFESARKGRGASVVLGGAPDRVVCDRGGFYSEGDADFAFTGIRSREGLDIVHPSVSIAEHDSLGVKVVGDCELAEKYGRVVGVNGEGAPSTEVLGLVRAAAAPIIGSVHGGARKVKSVNTLVEALGSPAEKRVIAAARYK</sequence>
<protein>
    <submittedName>
        <fullName evidence="1">Uncharacterized protein</fullName>
    </submittedName>
</protein>
<dbReference type="EMBL" id="JBBPBN010000001">
    <property type="protein sequence ID" value="KAK9046483.1"/>
    <property type="molecule type" value="Genomic_DNA"/>
</dbReference>
<keyword evidence="2" id="KW-1185">Reference proteome</keyword>
<evidence type="ECO:0000313" key="1">
    <source>
        <dbReference type="EMBL" id="KAK9046483.1"/>
    </source>
</evidence>
<gene>
    <name evidence="1" type="ORF">V6N11_052370</name>
</gene>
<proteinExistence type="predicted"/>
<organism evidence="1 2">
    <name type="scientific">Hibiscus sabdariffa</name>
    <name type="common">roselle</name>
    <dbReference type="NCBI Taxonomy" id="183260"/>
    <lineage>
        <taxon>Eukaryota</taxon>
        <taxon>Viridiplantae</taxon>
        <taxon>Streptophyta</taxon>
        <taxon>Embryophyta</taxon>
        <taxon>Tracheophyta</taxon>
        <taxon>Spermatophyta</taxon>
        <taxon>Magnoliopsida</taxon>
        <taxon>eudicotyledons</taxon>
        <taxon>Gunneridae</taxon>
        <taxon>Pentapetalae</taxon>
        <taxon>rosids</taxon>
        <taxon>malvids</taxon>
        <taxon>Malvales</taxon>
        <taxon>Malvaceae</taxon>
        <taxon>Malvoideae</taxon>
        <taxon>Hibiscus</taxon>
    </lineage>
</organism>
<dbReference type="Proteomes" id="UP001396334">
    <property type="component" value="Unassembled WGS sequence"/>
</dbReference>